<dbReference type="PANTHER" id="PTHR43527">
    <property type="entry name" value="4-DIPHOSPHOCYTIDYL-2-C-METHYL-D-ERYTHRITOL KINASE, CHLOROPLASTIC"/>
    <property type="match status" value="1"/>
</dbReference>
<dbReference type="SUPFAM" id="SSF55060">
    <property type="entry name" value="GHMP Kinase, C-terminal domain"/>
    <property type="match status" value="1"/>
</dbReference>
<keyword evidence="6" id="KW-0067">ATP-binding</keyword>
<evidence type="ECO:0000256" key="2">
    <source>
        <dbReference type="ARBA" id="ARBA00012052"/>
    </source>
</evidence>
<dbReference type="InterPro" id="IPR020568">
    <property type="entry name" value="Ribosomal_Su5_D2-typ_SF"/>
</dbReference>
<dbReference type="EMBL" id="UOEP01000120">
    <property type="protein sequence ID" value="VAW20392.1"/>
    <property type="molecule type" value="Genomic_DNA"/>
</dbReference>
<dbReference type="Gene3D" id="3.30.230.10">
    <property type="match status" value="1"/>
</dbReference>
<keyword evidence="4" id="KW-0547">Nucleotide-binding</keyword>
<dbReference type="InterPro" id="IPR004424">
    <property type="entry name" value="IspE"/>
</dbReference>
<dbReference type="EC" id="2.7.1.148" evidence="2"/>
<dbReference type="GO" id="GO:0005524">
    <property type="term" value="F:ATP binding"/>
    <property type="evidence" value="ECO:0007669"/>
    <property type="project" value="UniProtKB-KW"/>
</dbReference>
<gene>
    <name evidence="10" type="ORF">MNBD_BACTEROID01-2031</name>
</gene>
<evidence type="ECO:0000256" key="6">
    <source>
        <dbReference type="ARBA" id="ARBA00022840"/>
    </source>
</evidence>
<dbReference type="Gene3D" id="3.30.70.890">
    <property type="entry name" value="GHMP kinase, C-terminal domain"/>
    <property type="match status" value="1"/>
</dbReference>
<evidence type="ECO:0000256" key="5">
    <source>
        <dbReference type="ARBA" id="ARBA00022777"/>
    </source>
</evidence>
<dbReference type="NCBIfam" id="TIGR00154">
    <property type="entry name" value="ispE"/>
    <property type="match status" value="1"/>
</dbReference>
<dbReference type="PANTHER" id="PTHR43527:SF2">
    <property type="entry name" value="4-DIPHOSPHOCYTIDYL-2-C-METHYL-D-ERYTHRITOL KINASE, CHLOROPLASTIC"/>
    <property type="match status" value="1"/>
</dbReference>
<dbReference type="GO" id="GO:0050515">
    <property type="term" value="F:4-(cytidine 5'-diphospho)-2-C-methyl-D-erythritol kinase activity"/>
    <property type="evidence" value="ECO:0007669"/>
    <property type="project" value="UniProtKB-EC"/>
</dbReference>
<dbReference type="SUPFAM" id="SSF54211">
    <property type="entry name" value="Ribosomal protein S5 domain 2-like"/>
    <property type="match status" value="1"/>
</dbReference>
<accession>A0A3B0U1B1</accession>
<evidence type="ECO:0000256" key="7">
    <source>
        <dbReference type="ARBA" id="ARBA00032554"/>
    </source>
</evidence>
<dbReference type="Pfam" id="PF08544">
    <property type="entry name" value="GHMP_kinases_C"/>
    <property type="match status" value="1"/>
</dbReference>
<dbReference type="HAMAP" id="MF_00061">
    <property type="entry name" value="IspE"/>
    <property type="match status" value="1"/>
</dbReference>
<keyword evidence="3 10" id="KW-0808">Transferase</keyword>
<sequence length="268" mass="29727">MTTFPNAKINIGLNIVEKRADGFHNLETVFYPIQLADALEVAGSNRFSFQITGINLDSPPENNLVVKAYRLLKQEYHLPPVKIHLHKVIPFGAGLGGGSSDAAFMLKMLNSLFKLNLPVPALEKYAVKLGADCAFFIRNKPSFASGKGEILSPAGLTLSNYSIILIKPPFSVGTADAYRNIAPKPPTFSLKMIEETPVRQWKDNLSNDFETPVFQLFPEIAKIKEKLYDIGAVYASMSGSGSAVWGLFEYPPVNIDKFFPDDYMVYRQ</sequence>
<evidence type="ECO:0000313" key="10">
    <source>
        <dbReference type="EMBL" id="VAW20392.1"/>
    </source>
</evidence>
<evidence type="ECO:0000256" key="4">
    <source>
        <dbReference type="ARBA" id="ARBA00022741"/>
    </source>
</evidence>
<feature type="domain" description="GHMP kinase N-terminal" evidence="8">
    <location>
        <begin position="63"/>
        <end position="137"/>
    </location>
</feature>
<dbReference type="InterPro" id="IPR036554">
    <property type="entry name" value="GHMP_kinase_C_sf"/>
</dbReference>
<dbReference type="InterPro" id="IPR006204">
    <property type="entry name" value="GHMP_kinase_N_dom"/>
</dbReference>
<organism evidence="10">
    <name type="scientific">hydrothermal vent metagenome</name>
    <dbReference type="NCBI Taxonomy" id="652676"/>
    <lineage>
        <taxon>unclassified sequences</taxon>
        <taxon>metagenomes</taxon>
        <taxon>ecological metagenomes</taxon>
    </lineage>
</organism>
<name>A0A3B0U1B1_9ZZZZ</name>
<dbReference type="Pfam" id="PF00288">
    <property type="entry name" value="GHMP_kinases_N"/>
    <property type="match status" value="1"/>
</dbReference>
<protein>
    <recommendedName>
        <fullName evidence="2">4-(cytidine 5'-diphospho)-2-C-methyl-D-erythritol kinase</fullName>
        <ecNumber evidence="2">2.7.1.148</ecNumber>
    </recommendedName>
    <alternativeName>
        <fullName evidence="7">4-(cytidine-5'-diphospho)-2-C-methyl-D-erythritol kinase</fullName>
    </alternativeName>
</protein>
<dbReference type="AlphaFoldDB" id="A0A3B0U1B1"/>
<evidence type="ECO:0000256" key="3">
    <source>
        <dbReference type="ARBA" id="ARBA00022679"/>
    </source>
</evidence>
<keyword evidence="5 10" id="KW-0418">Kinase</keyword>
<dbReference type="InterPro" id="IPR013750">
    <property type="entry name" value="GHMP_kinase_C_dom"/>
</dbReference>
<feature type="domain" description="GHMP kinase C-terminal" evidence="9">
    <location>
        <begin position="204"/>
        <end position="250"/>
    </location>
</feature>
<comment type="similarity">
    <text evidence="1">Belongs to the GHMP kinase family. IspE subfamily.</text>
</comment>
<dbReference type="GO" id="GO:0016114">
    <property type="term" value="P:terpenoid biosynthetic process"/>
    <property type="evidence" value="ECO:0007669"/>
    <property type="project" value="InterPro"/>
</dbReference>
<dbReference type="PIRSF" id="PIRSF010376">
    <property type="entry name" value="IspE"/>
    <property type="match status" value="1"/>
</dbReference>
<evidence type="ECO:0000259" key="8">
    <source>
        <dbReference type="Pfam" id="PF00288"/>
    </source>
</evidence>
<evidence type="ECO:0000259" key="9">
    <source>
        <dbReference type="Pfam" id="PF08544"/>
    </source>
</evidence>
<reference evidence="10" key="1">
    <citation type="submission" date="2018-06" db="EMBL/GenBank/DDBJ databases">
        <authorList>
            <person name="Zhirakovskaya E."/>
        </authorList>
    </citation>
    <scope>NUCLEOTIDE SEQUENCE</scope>
</reference>
<dbReference type="InterPro" id="IPR014721">
    <property type="entry name" value="Ribsml_uS5_D2-typ_fold_subgr"/>
</dbReference>
<proteinExistence type="inferred from homology"/>
<evidence type="ECO:0000256" key="1">
    <source>
        <dbReference type="ARBA" id="ARBA00009684"/>
    </source>
</evidence>